<gene>
    <name evidence="3" type="ORF">PGLA1383_LOCUS25100</name>
</gene>
<feature type="region of interest" description="Disordered" evidence="1">
    <location>
        <begin position="1"/>
        <end position="53"/>
    </location>
</feature>
<keyword evidence="2" id="KW-0812">Transmembrane</keyword>
<proteinExistence type="predicted"/>
<feature type="non-terminal residue" evidence="3">
    <location>
        <position position="1"/>
    </location>
</feature>
<organism evidence="3 4">
    <name type="scientific">Polarella glacialis</name>
    <name type="common">Dinoflagellate</name>
    <dbReference type="NCBI Taxonomy" id="89957"/>
    <lineage>
        <taxon>Eukaryota</taxon>
        <taxon>Sar</taxon>
        <taxon>Alveolata</taxon>
        <taxon>Dinophyceae</taxon>
        <taxon>Suessiales</taxon>
        <taxon>Suessiaceae</taxon>
        <taxon>Polarella</taxon>
    </lineage>
</organism>
<dbReference type="Proteomes" id="UP000654075">
    <property type="component" value="Unassembled WGS sequence"/>
</dbReference>
<keyword evidence="2" id="KW-0472">Membrane</keyword>
<feature type="transmembrane region" description="Helical" evidence="2">
    <location>
        <begin position="157"/>
        <end position="174"/>
    </location>
</feature>
<dbReference type="AlphaFoldDB" id="A0A813F3T7"/>
<name>A0A813F3T7_POLGL</name>
<reference evidence="3" key="1">
    <citation type="submission" date="2021-02" db="EMBL/GenBank/DDBJ databases">
        <authorList>
            <person name="Dougan E. K."/>
            <person name="Rhodes N."/>
            <person name="Thang M."/>
            <person name="Chan C."/>
        </authorList>
    </citation>
    <scope>NUCLEOTIDE SEQUENCE</scope>
</reference>
<keyword evidence="2" id="KW-1133">Transmembrane helix</keyword>
<dbReference type="EMBL" id="CAJNNV010020705">
    <property type="protein sequence ID" value="CAE8607159.1"/>
    <property type="molecule type" value="Genomic_DNA"/>
</dbReference>
<evidence type="ECO:0000256" key="1">
    <source>
        <dbReference type="SAM" id="MobiDB-lite"/>
    </source>
</evidence>
<evidence type="ECO:0000313" key="4">
    <source>
        <dbReference type="Proteomes" id="UP000654075"/>
    </source>
</evidence>
<protein>
    <submittedName>
        <fullName evidence="3">Uncharacterized protein</fullName>
    </submittedName>
</protein>
<comment type="caution">
    <text evidence="3">The sequence shown here is derived from an EMBL/GenBank/DDBJ whole genome shotgun (WGS) entry which is preliminary data.</text>
</comment>
<feature type="transmembrane region" description="Helical" evidence="2">
    <location>
        <begin position="126"/>
        <end position="151"/>
    </location>
</feature>
<feature type="compositionally biased region" description="Low complexity" evidence="1">
    <location>
        <begin position="18"/>
        <end position="46"/>
    </location>
</feature>
<keyword evidence="4" id="KW-1185">Reference proteome</keyword>
<sequence>ALGDKDVVDSKRAEHSPGGASQGSTSTLSSLLKSPKGKAKAPLAPTVASEQLAHESSEQTNGGYIRMSLHLTPCTFPEDDWDEWLSYCLPRPKEEYYEREDSIDTHNFYVLCETVKHMFDRSFLRAYSMLAYIVTWRCWWLSASILMWWWTCCLHSFIFWPSLPLWLGFLLFLLRKPQWRRAMMIHPSWAALNQEGLVQIASTQDSAKVAHWLERVVESLGGRSTDHTELHRFAASIFRRGRPLLHFNERSEKESLSVLLRPTTVPSRSQASPQRHRV</sequence>
<feature type="compositionally biased region" description="Basic and acidic residues" evidence="1">
    <location>
        <begin position="1"/>
        <end position="15"/>
    </location>
</feature>
<accession>A0A813F3T7</accession>
<evidence type="ECO:0000313" key="3">
    <source>
        <dbReference type="EMBL" id="CAE8607159.1"/>
    </source>
</evidence>
<evidence type="ECO:0000256" key="2">
    <source>
        <dbReference type="SAM" id="Phobius"/>
    </source>
</evidence>